<gene>
    <name evidence="3" type="ORF">JK364_51435</name>
</gene>
<keyword evidence="4" id="KW-1185">Reference proteome</keyword>
<dbReference type="Gene3D" id="1.10.443.10">
    <property type="entry name" value="Intergrase catalytic core"/>
    <property type="match status" value="1"/>
</dbReference>
<evidence type="ECO:0000313" key="4">
    <source>
        <dbReference type="Proteomes" id="UP000621510"/>
    </source>
</evidence>
<name>A0ABS1Q7H5_9ACTN</name>
<dbReference type="RefSeq" id="WP_201858387.1">
    <property type="nucleotide sequence ID" value="NZ_JAERRG010000058.1"/>
</dbReference>
<evidence type="ECO:0000256" key="1">
    <source>
        <dbReference type="ARBA" id="ARBA00023172"/>
    </source>
</evidence>
<evidence type="ECO:0000256" key="2">
    <source>
        <dbReference type="SAM" id="MobiDB-lite"/>
    </source>
</evidence>
<evidence type="ECO:0008006" key="5">
    <source>
        <dbReference type="Google" id="ProtNLM"/>
    </source>
</evidence>
<accession>A0ABS1Q7H5</accession>
<dbReference type="InterPro" id="IPR013762">
    <property type="entry name" value="Integrase-like_cat_sf"/>
</dbReference>
<dbReference type="SUPFAM" id="SSF56349">
    <property type="entry name" value="DNA breaking-rejoining enzymes"/>
    <property type="match status" value="1"/>
</dbReference>
<keyword evidence="1" id="KW-0233">DNA recombination</keyword>
<dbReference type="EMBL" id="JAERRG010000058">
    <property type="protein sequence ID" value="MBL1120628.1"/>
    <property type="molecule type" value="Genomic_DNA"/>
</dbReference>
<evidence type="ECO:0000313" key="3">
    <source>
        <dbReference type="EMBL" id="MBL1120628.1"/>
    </source>
</evidence>
<dbReference type="Proteomes" id="UP000621510">
    <property type="component" value="Unassembled WGS sequence"/>
</dbReference>
<comment type="caution">
    <text evidence="3">The sequence shown here is derived from an EMBL/GenBank/DDBJ whole genome shotgun (WGS) entry which is preliminary data.</text>
</comment>
<feature type="region of interest" description="Disordered" evidence="2">
    <location>
        <begin position="157"/>
        <end position="188"/>
    </location>
</feature>
<protein>
    <recommendedName>
        <fullName evidence="5">Integrase</fullName>
    </recommendedName>
</protein>
<sequence>MEGQAQPVAGVASGLLLAKNDIKVVQERLGHSSRQITSDTYTNVLPEMMRTEAESTLSVVPREVAYDVQQELEISNEAFQGDVAVIFAHGSRDTGNTWVVGAQTGPQCPLLGEIRTVGRGQEHAADAALKWVRGHCADREMEILAPDRMGWTCLNGARPPAPAPAPAAREATPIGALRRSSRRSRKAA</sequence>
<dbReference type="InterPro" id="IPR011010">
    <property type="entry name" value="DNA_brk_join_enz"/>
</dbReference>
<organism evidence="3 4">
    <name type="scientific">Streptomyces endocoffeicus</name>
    <dbReference type="NCBI Taxonomy" id="2898945"/>
    <lineage>
        <taxon>Bacteria</taxon>
        <taxon>Bacillati</taxon>
        <taxon>Actinomycetota</taxon>
        <taxon>Actinomycetes</taxon>
        <taxon>Kitasatosporales</taxon>
        <taxon>Streptomycetaceae</taxon>
        <taxon>Streptomyces</taxon>
    </lineage>
</organism>
<reference evidence="3 4" key="1">
    <citation type="submission" date="2021-01" db="EMBL/GenBank/DDBJ databases">
        <title>WGS of actinomycetes isolated from Thailand.</title>
        <authorList>
            <person name="Thawai C."/>
        </authorList>
    </citation>
    <scope>NUCLEOTIDE SEQUENCE [LARGE SCALE GENOMIC DNA]</scope>
    <source>
        <strain evidence="3 4">CA3R110</strain>
    </source>
</reference>
<feature type="compositionally biased region" description="Basic residues" evidence="2">
    <location>
        <begin position="179"/>
        <end position="188"/>
    </location>
</feature>
<proteinExistence type="predicted"/>